<feature type="region of interest" description="Disordered" evidence="2">
    <location>
        <begin position="175"/>
        <end position="205"/>
    </location>
</feature>
<evidence type="ECO:0000313" key="4">
    <source>
        <dbReference type="Proteomes" id="UP000019118"/>
    </source>
</evidence>
<dbReference type="EnsemblMetazoa" id="XM_019902938.1">
    <property type="protein sequence ID" value="XP_019758497.1"/>
    <property type="gene ID" value="LOC109536639"/>
</dbReference>
<feature type="compositionally biased region" description="Low complexity" evidence="2">
    <location>
        <begin position="146"/>
        <end position="155"/>
    </location>
</feature>
<reference evidence="4" key="1">
    <citation type="journal article" date="2013" name="Genome Biol.">
        <title>Draft genome of the mountain pine beetle, Dendroctonus ponderosae Hopkins, a major forest pest.</title>
        <authorList>
            <person name="Keeling C.I."/>
            <person name="Yuen M.M."/>
            <person name="Liao N.Y."/>
            <person name="Docking T.R."/>
            <person name="Chan S.K."/>
            <person name="Taylor G.A."/>
            <person name="Palmquist D.L."/>
            <person name="Jackman S.D."/>
            <person name="Nguyen A."/>
            <person name="Li M."/>
            <person name="Henderson H."/>
            <person name="Janes J.K."/>
            <person name="Zhao Y."/>
            <person name="Pandoh P."/>
            <person name="Moore R."/>
            <person name="Sperling F.A."/>
            <person name="Huber D.P."/>
            <person name="Birol I."/>
            <person name="Jones S.J."/>
            <person name="Bohlmann J."/>
        </authorList>
    </citation>
    <scope>NUCLEOTIDE SEQUENCE</scope>
</reference>
<dbReference type="AlphaFoldDB" id="A0AAR5PC83"/>
<reference evidence="3" key="2">
    <citation type="submission" date="2024-08" db="UniProtKB">
        <authorList>
            <consortium name="EnsemblMetazoa"/>
        </authorList>
    </citation>
    <scope>IDENTIFICATION</scope>
</reference>
<keyword evidence="4" id="KW-1185">Reference proteome</keyword>
<evidence type="ECO:0000256" key="2">
    <source>
        <dbReference type="SAM" id="MobiDB-lite"/>
    </source>
</evidence>
<protein>
    <submittedName>
        <fullName evidence="3">Uncharacterized protein</fullName>
    </submittedName>
</protein>
<evidence type="ECO:0000313" key="3">
    <source>
        <dbReference type="EnsemblMetazoa" id="XP_019758497.1"/>
    </source>
</evidence>
<dbReference type="RefSeq" id="XP_019758497.1">
    <property type="nucleotide sequence ID" value="XM_019902938.2"/>
</dbReference>
<evidence type="ECO:0000256" key="1">
    <source>
        <dbReference type="SAM" id="Coils"/>
    </source>
</evidence>
<sequence length="802" mass="91839">MGDFYPLRHHHLSRDTNLLKQLEIKQRQLEEKASISKKENQSRKFKAHPNLFHSDSDTTTNCTPRIRPKFSSSTSHVAVGRTPMYSGFQETKQRAQNFHKLLHEKLSVIDSNTTDKSDLSGMGDSYRVSQRRIGDRFQSKRGGNGSDSSTGSSSVDSEVAYSACRCRSVEIGRKPSLENSRTARNKSATRKIASETERRSRLSSQQSFFPKGIPVSVFERKFKAVVTKSLKCIAEMRTTIAKGIEPPDGEEDESRRTIRDKEFSNRFSRNYLYPLARQLKDLGALNQLNPLLMNQKLFSTYQIVFNALQALQNHLPTSLGDSTYHQLKSLMNDIVKVCEHHRSQLSEDHENYCLEFIDTFKINAELTIQKVDESVTVPRSVSTDTALKSEQSRISLTQYAGKSEGQSRNLTDKRSKKIKLNKRLSMYGANATFRKDAPWKRTVQSLAKEKINVKSKYRTATYKHRPPIHKDPKIIVIPKLKHLTPLKLSTGLKSTHVDLGMQDECIKTMVEIEDNHVEKEEWENMEKNMNASDSETGCNKEELLLRLLQLSLNPHNENPDVDNSKYHQIAEMLQLIKSDQNSEQFLKKIFVELAEKNGEVNERNIENPQLTLEIVKSHYSLSDGTRINPETPRRKEPKVTITGDKNARLICITDDNSGEEQPEDKEFIDNKVCQTEFDETVKTILKTSSETQTDIKDSINKTSKGTQKSKIAANIKISRLKKSEKHLPSFDKKQALNAIQYKLDFYRFCKSNPMYKRSTTCEPWILMSRMSEGLLNECLLTVAREIEINDIVENVFQSELQL</sequence>
<dbReference type="KEGG" id="dpa:109536639"/>
<dbReference type="Proteomes" id="UP000019118">
    <property type="component" value="Unassembled WGS sequence"/>
</dbReference>
<proteinExistence type="predicted"/>
<feature type="coiled-coil region" evidence="1">
    <location>
        <begin position="12"/>
        <end position="39"/>
    </location>
</feature>
<name>A0AAR5PC83_DENPD</name>
<keyword evidence="1" id="KW-0175">Coiled coil</keyword>
<feature type="region of interest" description="Disordered" evidence="2">
    <location>
        <begin position="49"/>
        <end position="75"/>
    </location>
</feature>
<feature type="region of interest" description="Disordered" evidence="2">
    <location>
        <begin position="112"/>
        <end position="155"/>
    </location>
</feature>
<dbReference type="GeneID" id="109536639"/>
<accession>A0AAR5PC83</accession>
<organism evidence="3 4">
    <name type="scientific">Dendroctonus ponderosae</name>
    <name type="common">Mountain pine beetle</name>
    <dbReference type="NCBI Taxonomy" id="77166"/>
    <lineage>
        <taxon>Eukaryota</taxon>
        <taxon>Metazoa</taxon>
        <taxon>Ecdysozoa</taxon>
        <taxon>Arthropoda</taxon>
        <taxon>Hexapoda</taxon>
        <taxon>Insecta</taxon>
        <taxon>Pterygota</taxon>
        <taxon>Neoptera</taxon>
        <taxon>Endopterygota</taxon>
        <taxon>Coleoptera</taxon>
        <taxon>Polyphaga</taxon>
        <taxon>Cucujiformia</taxon>
        <taxon>Curculionidae</taxon>
        <taxon>Scolytinae</taxon>
        <taxon>Dendroctonus</taxon>
    </lineage>
</organism>